<dbReference type="Proteomes" id="UP000663792">
    <property type="component" value="Unassembled WGS sequence"/>
</dbReference>
<keyword evidence="1" id="KW-0472">Membrane</keyword>
<proteinExistence type="predicted"/>
<evidence type="ECO:0000313" key="3">
    <source>
        <dbReference type="Proteomes" id="UP000663792"/>
    </source>
</evidence>
<reference evidence="2" key="1">
    <citation type="submission" date="2021-01" db="EMBL/GenBank/DDBJ databases">
        <title>YIM 132084 draft genome.</title>
        <authorList>
            <person name="An D."/>
        </authorList>
    </citation>
    <scope>NUCLEOTIDE SEQUENCE</scope>
    <source>
        <strain evidence="2">YIM 132084</strain>
    </source>
</reference>
<keyword evidence="3" id="KW-1185">Reference proteome</keyword>
<keyword evidence="1" id="KW-1133">Transmembrane helix</keyword>
<dbReference type="Pfam" id="PF13531">
    <property type="entry name" value="SBP_bac_11"/>
    <property type="match status" value="1"/>
</dbReference>
<dbReference type="AlphaFoldDB" id="A0A938YK10"/>
<keyword evidence="1" id="KW-0812">Transmembrane</keyword>
<feature type="transmembrane region" description="Helical" evidence="1">
    <location>
        <begin position="12"/>
        <end position="36"/>
    </location>
</feature>
<organism evidence="2 3">
    <name type="scientific">Nakamurella leprariae</name>
    <dbReference type="NCBI Taxonomy" id="2803911"/>
    <lineage>
        <taxon>Bacteria</taxon>
        <taxon>Bacillati</taxon>
        <taxon>Actinomycetota</taxon>
        <taxon>Actinomycetes</taxon>
        <taxon>Nakamurellales</taxon>
        <taxon>Nakamurellaceae</taxon>
        <taxon>Nakamurella</taxon>
    </lineage>
</organism>
<sequence length="384" mass="37554">MARHAGEGRRGIARWVWVTVAVAVVAALAVVGYVAIVGQDDPDPATVCTQQAELAVTATPAQAAALTAAAAAFDATRPVARSACVSSTVTAAATPEDAGELGTLQPPPAVLVVDSPADLAALEEHDSAVTAGRDDDPEASSPVVLAVRPDDADRVADALAGGGWADLVQLVGDGTTAGPLALALPDPAGNRASAYLVESVVLAAQDGTTATADGSPEAVDESAVTGALPLLDRLAAATAASRGPDAAGTTAEALTGLATAGDADPAGPVPVVPVVETDLVAWNSTADEPLAAVRPAGPAVGDTVLVVQLSADWVDATAREAAAQFAAFLRSAPGRQVLADAGLQVPDTTATVSWPALLGPVGGAAAVPAATGAARTAALEPFAG</sequence>
<dbReference type="SUPFAM" id="SSF53850">
    <property type="entry name" value="Periplasmic binding protein-like II"/>
    <property type="match status" value="1"/>
</dbReference>
<protein>
    <submittedName>
        <fullName evidence="2">Substrate-binding domain-containing protein</fullName>
    </submittedName>
</protein>
<accession>A0A938YK10</accession>
<name>A0A938YK10_9ACTN</name>
<dbReference type="EMBL" id="JAERWK010000025">
    <property type="protein sequence ID" value="MBM9469205.1"/>
    <property type="molecule type" value="Genomic_DNA"/>
</dbReference>
<gene>
    <name evidence="2" type="ORF">JL106_18110</name>
</gene>
<evidence type="ECO:0000256" key="1">
    <source>
        <dbReference type="SAM" id="Phobius"/>
    </source>
</evidence>
<dbReference type="RefSeq" id="WP_205262167.1">
    <property type="nucleotide sequence ID" value="NZ_JAERWK010000025.1"/>
</dbReference>
<comment type="caution">
    <text evidence="2">The sequence shown here is derived from an EMBL/GenBank/DDBJ whole genome shotgun (WGS) entry which is preliminary data.</text>
</comment>
<evidence type="ECO:0000313" key="2">
    <source>
        <dbReference type="EMBL" id="MBM9469205.1"/>
    </source>
</evidence>